<reference evidence="2" key="1">
    <citation type="submission" date="2021-01" db="EMBL/GenBank/DDBJ databases">
        <authorList>
            <person name="Corre E."/>
            <person name="Pelletier E."/>
            <person name="Niang G."/>
            <person name="Scheremetjew M."/>
            <person name="Finn R."/>
            <person name="Kale V."/>
            <person name="Holt S."/>
            <person name="Cochrane G."/>
            <person name="Meng A."/>
            <person name="Brown T."/>
            <person name="Cohen L."/>
        </authorList>
    </citation>
    <scope>NUCLEOTIDE SEQUENCE</scope>
    <source>
        <strain evidence="2">Pbaha01</strain>
    </source>
</reference>
<gene>
    <name evidence="2" type="ORF">PBAH0796_LOCUS1379</name>
</gene>
<name>A0A7R9ZW12_9DINO</name>
<evidence type="ECO:0000313" key="2">
    <source>
        <dbReference type="EMBL" id="CAD8345641.1"/>
    </source>
</evidence>
<accession>A0A7R9ZW12</accession>
<evidence type="ECO:0000256" key="1">
    <source>
        <dbReference type="SAM" id="MobiDB-lite"/>
    </source>
</evidence>
<feature type="region of interest" description="Disordered" evidence="1">
    <location>
        <begin position="208"/>
        <end position="228"/>
    </location>
</feature>
<dbReference type="EMBL" id="HBEG01002505">
    <property type="protein sequence ID" value="CAD8345641.1"/>
    <property type="molecule type" value="Transcribed_RNA"/>
</dbReference>
<feature type="region of interest" description="Disordered" evidence="1">
    <location>
        <begin position="1"/>
        <end position="121"/>
    </location>
</feature>
<feature type="compositionally biased region" description="Low complexity" evidence="1">
    <location>
        <begin position="104"/>
        <end position="120"/>
    </location>
</feature>
<feature type="compositionally biased region" description="Basic residues" evidence="1">
    <location>
        <begin position="81"/>
        <end position="90"/>
    </location>
</feature>
<sequence>MRVQNLNWRMASAGRTTHNGDLPSSLRGLKEDHRAMRFDSPDAHLAPRGRRSPQRGSASSRQDSCPAIGRVPAASYDGRPLSRKLPHRRGGQAAPCRVRPATPPQELAQEAEAQEGAAPPMRMKKTVSFSEMLEVEVPIFPTDTKEAPRRCAEDLARANMARLIANNDRVMRRWQPMRERLLGVAGCFMEGQALLIWGRVKRTQAGDACQRQPGTTRCGKTSGRRASV</sequence>
<organism evidence="2">
    <name type="scientific">Pyrodinium bahamense</name>
    <dbReference type="NCBI Taxonomy" id="73915"/>
    <lineage>
        <taxon>Eukaryota</taxon>
        <taxon>Sar</taxon>
        <taxon>Alveolata</taxon>
        <taxon>Dinophyceae</taxon>
        <taxon>Gonyaulacales</taxon>
        <taxon>Pyrocystaceae</taxon>
        <taxon>Pyrodinium</taxon>
    </lineage>
</organism>
<feature type="compositionally biased region" description="Polar residues" evidence="1">
    <location>
        <begin position="54"/>
        <end position="63"/>
    </location>
</feature>
<feature type="compositionally biased region" description="Basic and acidic residues" evidence="1">
    <location>
        <begin position="28"/>
        <end position="42"/>
    </location>
</feature>
<proteinExistence type="predicted"/>
<protein>
    <submittedName>
        <fullName evidence="2">Uncharacterized protein</fullName>
    </submittedName>
</protein>
<dbReference type="AlphaFoldDB" id="A0A7R9ZW12"/>